<evidence type="ECO:0000256" key="6">
    <source>
        <dbReference type="ARBA" id="ARBA00022960"/>
    </source>
</evidence>
<dbReference type="Gene3D" id="3.40.1190.10">
    <property type="entry name" value="Mur-like, catalytic domain"/>
    <property type="match status" value="1"/>
</dbReference>
<dbReference type="Pfam" id="PF02875">
    <property type="entry name" value="Mur_ligase_C"/>
    <property type="match status" value="1"/>
</dbReference>
<accession>A0A0G1ZXQ0</accession>
<organism evidence="12 13">
    <name type="scientific">Candidatus Uhrbacteria bacterium GW2011_GWA2_53_10</name>
    <dbReference type="NCBI Taxonomy" id="1618980"/>
    <lineage>
        <taxon>Bacteria</taxon>
        <taxon>Candidatus Uhriibacteriota</taxon>
    </lineage>
</organism>
<dbReference type="Proteomes" id="UP000034711">
    <property type="component" value="Unassembled WGS sequence"/>
</dbReference>
<keyword evidence="9" id="KW-0132">Cell division</keyword>
<dbReference type="GO" id="GO:0005737">
    <property type="term" value="C:cytoplasm"/>
    <property type="evidence" value="ECO:0007669"/>
    <property type="project" value="UniProtKB-SubCell"/>
</dbReference>
<evidence type="ECO:0000313" key="13">
    <source>
        <dbReference type="Proteomes" id="UP000034711"/>
    </source>
</evidence>
<dbReference type="GO" id="GO:0008360">
    <property type="term" value="P:regulation of cell shape"/>
    <property type="evidence" value="ECO:0007669"/>
    <property type="project" value="UniProtKB-KW"/>
</dbReference>
<gene>
    <name evidence="12" type="ORF">UY77_C0004G0008</name>
</gene>
<dbReference type="GO" id="GO:0051301">
    <property type="term" value="P:cell division"/>
    <property type="evidence" value="ECO:0007669"/>
    <property type="project" value="UniProtKB-KW"/>
</dbReference>
<dbReference type="InterPro" id="IPR036615">
    <property type="entry name" value="Mur_ligase_C_dom_sf"/>
</dbReference>
<dbReference type="InterPro" id="IPR005761">
    <property type="entry name" value="UDP-N-AcMur-Glu-dNH2Pim_ligase"/>
</dbReference>
<comment type="pathway">
    <text evidence="9">Cell wall biogenesis; peptidoglycan biosynthesis.</text>
</comment>
<evidence type="ECO:0000256" key="2">
    <source>
        <dbReference type="ARBA" id="ARBA00022490"/>
    </source>
</evidence>
<evidence type="ECO:0000256" key="3">
    <source>
        <dbReference type="ARBA" id="ARBA00022598"/>
    </source>
</evidence>
<dbReference type="UniPathway" id="UPA00219"/>
<dbReference type="Gene3D" id="3.90.190.20">
    <property type="entry name" value="Mur ligase, C-terminal domain"/>
    <property type="match status" value="1"/>
</dbReference>
<dbReference type="InterPro" id="IPR018109">
    <property type="entry name" value="Folylpolyglutamate_synth_CS"/>
</dbReference>
<dbReference type="EMBL" id="LCRI01000004">
    <property type="protein sequence ID" value="KKW33187.1"/>
    <property type="molecule type" value="Genomic_DNA"/>
</dbReference>
<dbReference type="GO" id="GO:0071555">
    <property type="term" value="P:cell wall organization"/>
    <property type="evidence" value="ECO:0007669"/>
    <property type="project" value="UniProtKB-KW"/>
</dbReference>
<proteinExistence type="inferred from homology"/>
<comment type="similarity">
    <text evidence="1">Belongs to the MurCDEF family. MurE subfamily.</text>
</comment>
<sequence>MLKTLLRRCVPEPFITAYHFILAKIAAQVYGHPSEKMVVIGVTGTNGKSSTVQFIGRMLEHAGFRVGWTSTAGFNVAGKEWVNDKKMTMLGRFQTQRLLRDMVRAGCTHVIIETSSQGVIQHRHVGINYDMAVFTNLTPEHIEAHGGFENYKKAKGKFFAHVAKGHRKTIVDQTIEKTCIVNVDDEHAEYFLSFPFDRRYGYGRKGQPLMASYTPVIAEDVMLAADGSRFRVSERDFVLKPLGLFYIYNALAAITTLHAMRIDWQTLRDATARLTPVAGRLEAVSEGQPFSVIVDYAYEPAAMRACYDAVRLFKYKRLIHVLGSAGGGRDRARRAVLGAMAGREADIVIVTNEDPYDEEPMDIIHQVADGALQAGKQDGRDLFRVLDRAEAIRLAVSVAEPNDLVLLTGKGSEPVIAGPHGKKIPWDDRSAARAALHHLQ</sequence>
<dbReference type="SUPFAM" id="SSF53623">
    <property type="entry name" value="MurD-like peptide ligases, catalytic domain"/>
    <property type="match status" value="1"/>
</dbReference>
<dbReference type="InterPro" id="IPR013221">
    <property type="entry name" value="Mur_ligase_cen"/>
</dbReference>
<feature type="domain" description="Mur ligase central" evidence="11">
    <location>
        <begin position="42"/>
        <end position="256"/>
    </location>
</feature>
<dbReference type="GO" id="GO:0005524">
    <property type="term" value="F:ATP binding"/>
    <property type="evidence" value="ECO:0007669"/>
    <property type="project" value="UniProtKB-KW"/>
</dbReference>
<evidence type="ECO:0000259" key="11">
    <source>
        <dbReference type="Pfam" id="PF08245"/>
    </source>
</evidence>
<dbReference type="PANTHER" id="PTHR23135">
    <property type="entry name" value="MUR LIGASE FAMILY MEMBER"/>
    <property type="match status" value="1"/>
</dbReference>
<protein>
    <submittedName>
        <fullName evidence="12">UDP-N-acetylmuramyl-tripeptide synthetase</fullName>
    </submittedName>
</protein>
<dbReference type="PROSITE" id="PS01011">
    <property type="entry name" value="FOLYLPOLYGLU_SYNT_1"/>
    <property type="match status" value="1"/>
</dbReference>
<dbReference type="InterPro" id="IPR036565">
    <property type="entry name" value="Mur-like_cat_sf"/>
</dbReference>
<dbReference type="GO" id="GO:0004326">
    <property type="term" value="F:tetrahydrofolylpolyglutamate synthase activity"/>
    <property type="evidence" value="ECO:0007669"/>
    <property type="project" value="InterPro"/>
</dbReference>
<name>A0A0G1ZXQ0_9BACT</name>
<keyword evidence="7 9" id="KW-0573">Peptidoglycan synthesis</keyword>
<evidence type="ECO:0000259" key="10">
    <source>
        <dbReference type="Pfam" id="PF02875"/>
    </source>
</evidence>
<evidence type="ECO:0000256" key="5">
    <source>
        <dbReference type="ARBA" id="ARBA00022840"/>
    </source>
</evidence>
<reference evidence="12 13" key="1">
    <citation type="journal article" date="2015" name="Nature">
        <title>rRNA introns, odd ribosomes, and small enigmatic genomes across a large radiation of phyla.</title>
        <authorList>
            <person name="Brown C.T."/>
            <person name="Hug L.A."/>
            <person name="Thomas B.C."/>
            <person name="Sharon I."/>
            <person name="Castelle C.J."/>
            <person name="Singh A."/>
            <person name="Wilkins M.J."/>
            <person name="Williams K.H."/>
            <person name="Banfield J.F."/>
        </authorList>
    </citation>
    <scope>NUCLEOTIDE SEQUENCE [LARGE SCALE GENOMIC DNA]</scope>
</reference>
<keyword evidence="6 9" id="KW-0133">Cell shape</keyword>
<evidence type="ECO:0000256" key="7">
    <source>
        <dbReference type="ARBA" id="ARBA00022984"/>
    </source>
</evidence>
<keyword evidence="4" id="KW-0547">Nucleotide-binding</keyword>
<dbReference type="PANTHER" id="PTHR23135:SF4">
    <property type="entry name" value="UDP-N-ACETYLMURAMOYL-L-ALANYL-D-GLUTAMATE--2,6-DIAMINOPIMELATE LIGASE MURE HOMOLOG, CHLOROPLASTIC"/>
    <property type="match status" value="1"/>
</dbReference>
<keyword evidence="3" id="KW-0436">Ligase</keyword>
<evidence type="ECO:0000256" key="8">
    <source>
        <dbReference type="ARBA" id="ARBA00023316"/>
    </source>
</evidence>
<dbReference type="NCBIfam" id="TIGR01085">
    <property type="entry name" value="murE"/>
    <property type="match status" value="1"/>
</dbReference>
<comment type="subcellular location">
    <subcellularLocation>
        <location evidence="9">Cytoplasm</location>
    </subcellularLocation>
</comment>
<evidence type="ECO:0000256" key="1">
    <source>
        <dbReference type="ARBA" id="ARBA00005898"/>
    </source>
</evidence>
<evidence type="ECO:0000313" key="12">
    <source>
        <dbReference type="EMBL" id="KKW33187.1"/>
    </source>
</evidence>
<evidence type="ECO:0000256" key="4">
    <source>
        <dbReference type="ARBA" id="ARBA00022741"/>
    </source>
</evidence>
<keyword evidence="9" id="KW-0131">Cell cycle</keyword>
<dbReference type="InterPro" id="IPR004101">
    <property type="entry name" value="Mur_ligase_C"/>
</dbReference>
<keyword evidence="2" id="KW-0963">Cytoplasm</keyword>
<dbReference type="Pfam" id="PF08245">
    <property type="entry name" value="Mur_ligase_M"/>
    <property type="match status" value="1"/>
</dbReference>
<feature type="domain" description="Mur ligase C-terminal" evidence="10">
    <location>
        <begin position="279"/>
        <end position="411"/>
    </location>
</feature>
<comment type="caution">
    <text evidence="12">The sequence shown here is derived from an EMBL/GenBank/DDBJ whole genome shotgun (WGS) entry which is preliminary data.</text>
</comment>
<dbReference type="SUPFAM" id="SSF53244">
    <property type="entry name" value="MurD-like peptide ligases, peptide-binding domain"/>
    <property type="match status" value="1"/>
</dbReference>
<dbReference type="GO" id="GO:0009252">
    <property type="term" value="P:peptidoglycan biosynthetic process"/>
    <property type="evidence" value="ECO:0007669"/>
    <property type="project" value="UniProtKB-UniPathway"/>
</dbReference>
<keyword evidence="5" id="KW-0067">ATP-binding</keyword>
<dbReference type="AlphaFoldDB" id="A0A0G1ZXQ0"/>
<evidence type="ECO:0000256" key="9">
    <source>
        <dbReference type="RuleBase" id="RU004135"/>
    </source>
</evidence>
<keyword evidence="8 9" id="KW-0961">Cell wall biogenesis/degradation</keyword>